<evidence type="ECO:0000313" key="5">
    <source>
        <dbReference type="EMBL" id="MCI24456.1"/>
    </source>
</evidence>
<feature type="non-terminal residue" evidence="5">
    <location>
        <position position="1"/>
    </location>
</feature>
<feature type="domain" description="Acylamino-acid-releasing enzyme N-terminal" evidence="4">
    <location>
        <begin position="1"/>
        <end position="74"/>
    </location>
</feature>
<dbReference type="EMBL" id="LXQA010141600">
    <property type="protein sequence ID" value="MCI24456.1"/>
    <property type="molecule type" value="Genomic_DNA"/>
</dbReference>
<dbReference type="Pfam" id="PF19283">
    <property type="entry name" value="APEH_N"/>
    <property type="match status" value="1"/>
</dbReference>
<proteinExistence type="inferred from homology"/>
<comment type="similarity">
    <text evidence="1">Belongs to the peptidase S9C family.</text>
</comment>
<feature type="region of interest" description="Disordered" evidence="3">
    <location>
        <begin position="15"/>
        <end position="52"/>
    </location>
</feature>
<keyword evidence="6" id="KW-1185">Reference proteome</keyword>
<evidence type="ECO:0000256" key="2">
    <source>
        <dbReference type="ARBA" id="ARBA00022801"/>
    </source>
</evidence>
<evidence type="ECO:0000256" key="1">
    <source>
        <dbReference type="ARBA" id="ARBA00010040"/>
    </source>
</evidence>
<dbReference type="Proteomes" id="UP000265520">
    <property type="component" value="Unassembled WGS sequence"/>
</dbReference>
<evidence type="ECO:0000313" key="6">
    <source>
        <dbReference type="Proteomes" id="UP000265520"/>
    </source>
</evidence>
<accession>A0A392QLP9</accession>
<dbReference type="InterPro" id="IPR045550">
    <property type="entry name" value="AARE_N"/>
</dbReference>
<name>A0A392QLP9_9FABA</name>
<dbReference type="PANTHER" id="PTHR42776">
    <property type="entry name" value="SERINE PEPTIDASE S9 FAMILY MEMBER"/>
    <property type="match status" value="1"/>
</dbReference>
<dbReference type="PANTHER" id="PTHR42776:SF4">
    <property type="entry name" value="ACYLAMINO-ACID-RELEASING ENZYME"/>
    <property type="match status" value="1"/>
</dbReference>
<evidence type="ECO:0000256" key="3">
    <source>
        <dbReference type="SAM" id="MobiDB-lite"/>
    </source>
</evidence>
<feature type="compositionally biased region" description="Basic and acidic residues" evidence="3">
    <location>
        <begin position="31"/>
        <end position="43"/>
    </location>
</feature>
<dbReference type="GO" id="GO:0004252">
    <property type="term" value="F:serine-type endopeptidase activity"/>
    <property type="evidence" value="ECO:0007669"/>
    <property type="project" value="TreeGrafter"/>
</dbReference>
<dbReference type="AlphaFoldDB" id="A0A392QLP9"/>
<keyword evidence="2" id="KW-0378">Hydrolase</keyword>
<comment type="caution">
    <text evidence="5">The sequence shown here is derived from an EMBL/GenBank/DDBJ whole genome shotgun (WGS) entry which is preliminary data.</text>
</comment>
<organism evidence="5 6">
    <name type="scientific">Trifolium medium</name>
    <dbReference type="NCBI Taxonomy" id="97028"/>
    <lineage>
        <taxon>Eukaryota</taxon>
        <taxon>Viridiplantae</taxon>
        <taxon>Streptophyta</taxon>
        <taxon>Embryophyta</taxon>
        <taxon>Tracheophyta</taxon>
        <taxon>Spermatophyta</taxon>
        <taxon>Magnoliopsida</taxon>
        <taxon>eudicotyledons</taxon>
        <taxon>Gunneridae</taxon>
        <taxon>Pentapetalae</taxon>
        <taxon>rosids</taxon>
        <taxon>fabids</taxon>
        <taxon>Fabales</taxon>
        <taxon>Fabaceae</taxon>
        <taxon>Papilionoideae</taxon>
        <taxon>50 kb inversion clade</taxon>
        <taxon>NPAAA clade</taxon>
        <taxon>Hologalegina</taxon>
        <taxon>IRL clade</taxon>
        <taxon>Trifolieae</taxon>
        <taxon>Trifolium</taxon>
    </lineage>
</organism>
<reference evidence="5 6" key="1">
    <citation type="journal article" date="2018" name="Front. Plant Sci.">
        <title>Red Clover (Trifolium pratense) and Zigzag Clover (T. medium) - A Picture of Genomic Similarities and Differences.</title>
        <authorList>
            <person name="Dluhosova J."/>
            <person name="Istvanek J."/>
            <person name="Nedelnik J."/>
            <person name="Repkova J."/>
        </authorList>
    </citation>
    <scope>NUCLEOTIDE SEQUENCE [LARGE SCALE GENOMIC DNA]</scope>
    <source>
        <strain evidence="6">cv. 10/8</strain>
        <tissue evidence="5">Leaf</tissue>
    </source>
</reference>
<protein>
    <submittedName>
        <fullName evidence="5">Acylamino-acid-releasing enzyme</fullName>
    </submittedName>
</protein>
<evidence type="ECO:0000259" key="4">
    <source>
        <dbReference type="Pfam" id="PF19283"/>
    </source>
</evidence>
<sequence length="81" mass="9276">FEGISWNSDETRIAYVAEEPSPAKPTFNDQGYKKSGSDDKDSSSWKGQGDWEEDWGETYAGKRQPALFVINITRFCIVYHH</sequence>